<dbReference type="AlphaFoldDB" id="A0AAW3TWT0"/>
<evidence type="ECO:0000313" key="2">
    <source>
        <dbReference type="Proteomes" id="UP000528945"/>
    </source>
</evidence>
<evidence type="ECO:0000313" key="1">
    <source>
        <dbReference type="EMBL" id="MBB3875885.1"/>
    </source>
</evidence>
<comment type="caution">
    <text evidence="1">The sequence shown here is derived from an EMBL/GenBank/DDBJ whole genome shotgun (WGS) entry which is preliminary data.</text>
</comment>
<dbReference type="Proteomes" id="UP000528945">
    <property type="component" value="Unassembled WGS sequence"/>
</dbReference>
<name>A0AAW3TWT0_9SPHN</name>
<keyword evidence="2" id="KW-1185">Reference proteome</keyword>
<gene>
    <name evidence="1" type="ORF">GGR47_002126</name>
</gene>
<sequence>MDNDDSEPGPDVSVTLRRSDVLAKIATLTDEHDALAARLADVARAIEVEKALLRYFPGGEGEAAARTRTIREMLKEVLAQAGEPIGIRQMIDAMKASFGATVARTSVSPILRKMLGRGEVEHIGDKWTLARGEATGRKE</sequence>
<dbReference type="RefSeq" id="WP_147035637.1">
    <property type="nucleotide sequence ID" value="NZ_JACIDB010000003.1"/>
</dbReference>
<dbReference type="EMBL" id="JACIDB010000003">
    <property type="protein sequence ID" value="MBB3875885.1"/>
    <property type="molecule type" value="Genomic_DNA"/>
</dbReference>
<protein>
    <submittedName>
        <fullName evidence="1">Uncharacterized protein</fullName>
    </submittedName>
</protein>
<reference evidence="1 2" key="1">
    <citation type="submission" date="2020-08" db="EMBL/GenBank/DDBJ databases">
        <title>Genomic Encyclopedia of Type Strains, Phase IV (KMG-IV): sequencing the most valuable type-strain genomes for metagenomic binning, comparative biology and taxonomic classification.</title>
        <authorList>
            <person name="Goeker M."/>
        </authorList>
    </citation>
    <scope>NUCLEOTIDE SEQUENCE [LARGE SCALE GENOMIC DNA]</scope>
    <source>
        <strain evidence="1 2">DSM 15581</strain>
    </source>
</reference>
<proteinExistence type="predicted"/>
<organism evidence="1 2">
    <name type="scientific">Sphingomonas aquatilis</name>
    <dbReference type="NCBI Taxonomy" id="93063"/>
    <lineage>
        <taxon>Bacteria</taxon>
        <taxon>Pseudomonadati</taxon>
        <taxon>Pseudomonadota</taxon>
        <taxon>Alphaproteobacteria</taxon>
        <taxon>Sphingomonadales</taxon>
        <taxon>Sphingomonadaceae</taxon>
        <taxon>Sphingomonas</taxon>
    </lineage>
</organism>
<accession>A0AAW3TWT0</accession>